<proteinExistence type="predicted"/>
<accession>A0A8S2IGM8</accession>
<gene>
    <name evidence="1" type="ORF">OVA965_LOCUS12905</name>
    <name evidence="2" type="ORF">TMI583_LOCUS12908</name>
</gene>
<dbReference type="Proteomes" id="UP000682733">
    <property type="component" value="Unassembled WGS sequence"/>
</dbReference>
<evidence type="ECO:0000313" key="2">
    <source>
        <dbReference type="EMBL" id="CAF3738801.1"/>
    </source>
</evidence>
<evidence type="ECO:0000313" key="1">
    <source>
        <dbReference type="EMBL" id="CAF0967080.1"/>
    </source>
</evidence>
<protein>
    <submittedName>
        <fullName evidence="2">Uncharacterized protein</fullName>
    </submittedName>
</protein>
<dbReference type="EMBL" id="CAJNOK010005280">
    <property type="protein sequence ID" value="CAF0967080.1"/>
    <property type="molecule type" value="Genomic_DNA"/>
</dbReference>
<comment type="caution">
    <text evidence="2">The sequence shown here is derived from an EMBL/GenBank/DDBJ whole genome shotgun (WGS) entry which is preliminary data.</text>
</comment>
<evidence type="ECO:0000313" key="3">
    <source>
        <dbReference type="Proteomes" id="UP000682733"/>
    </source>
</evidence>
<organism evidence="2 3">
    <name type="scientific">Didymodactylos carnosus</name>
    <dbReference type="NCBI Taxonomy" id="1234261"/>
    <lineage>
        <taxon>Eukaryota</taxon>
        <taxon>Metazoa</taxon>
        <taxon>Spiralia</taxon>
        <taxon>Gnathifera</taxon>
        <taxon>Rotifera</taxon>
        <taxon>Eurotatoria</taxon>
        <taxon>Bdelloidea</taxon>
        <taxon>Philodinida</taxon>
        <taxon>Philodinidae</taxon>
        <taxon>Didymodactylos</taxon>
    </lineage>
</organism>
<dbReference type="EMBL" id="CAJOBA010005285">
    <property type="protein sequence ID" value="CAF3738801.1"/>
    <property type="molecule type" value="Genomic_DNA"/>
</dbReference>
<name>A0A8S2IGM8_9BILA</name>
<dbReference type="Proteomes" id="UP000677228">
    <property type="component" value="Unassembled WGS sequence"/>
</dbReference>
<dbReference type="AlphaFoldDB" id="A0A8S2IGM8"/>
<sequence>MEHSEDFKNWQYKNNDVHAALISRLEESHQQFPERFPKPGHVLAAVGDIIEGQFAQRLQQESKDHTRERITLIPYNCIEVLTGFQEDGQIKRAEYIDPVNGPSVVTLRIESRQFTKVYPSGVSQPN</sequence>
<reference evidence="2" key="1">
    <citation type="submission" date="2021-02" db="EMBL/GenBank/DDBJ databases">
        <authorList>
            <person name="Nowell W R."/>
        </authorList>
    </citation>
    <scope>NUCLEOTIDE SEQUENCE</scope>
</reference>